<dbReference type="AlphaFoldDB" id="A0A1J1IRT8"/>
<evidence type="ECO:0000313" key="2">
    <source>
        <dbReference type="Proteomes" id="UP000183832"/>
    </source>
</evidence>
<evidence type="ECO:0000313" key="1">
    <source>
        <dbReference type="EMBL" id="CRL02957.1"/>
    </source>
</evidence>
<reference evidence="1 2" key="1">
    <citation type="submission" date="2015-04" db="EMBL/GenBank/DDBJ databases">
        <authorList>
            <person name="Syromyatnikov M.Y."/>
            <person name="Popov V.N."/>
        </authorList>
    </citation>
    <scope>NUCLEOTIDE SEQUENCE [LARGE SCALE GENOMIC DNA]</scope>
</reference>
<dbReference type="EMBL" id="CVRI01000058">
    <property type="protein sequence ID" value="CRL02957.1"/>
    <property type="molecule type" value="Genomic_DNA"/>
</dbReference>
<name>A0A1J1IRT8_9DIPT</name>
<organism evidence="1 2">
    <name type="scientific">Clunio marinus</name>
    <dbReference type="NCBI Taxonomy" id="568069"/>
    <lineage>
        <taxon>Eukaryota</taxon>
        <taxon>Metazoa</taxon>
        <taxon>Ecdysozoa</taxon>
        <taxon>Arthropoda</taxon>
        <taxon>Hexapoda</taxon>
        <taxon>Insecta</taxon>
        <taxon>Pterygota</taxon>
        <taxon>Neoptera</taxon>
        <taxon>Endopterygota</taxon>
        <taxon>Diptera</taxon>
        <taxon>Nematocera</taxon>
        <taxon>Chironomoidea</taxon>
        <taxon>Chironomidae</taxon>
        <taxon>Clunio</taxon>
    </lineage>
</organism>
<accession>A0A1J1IRT8</accession>
<gene>
    <name evidence="1" type="ORF">CLUMA_CG016028</name>
</gene>
<dbReference type="Proteomes" id="UP000183832">
    <property type="component" value="Unassembled WGS sequence"/>
</dbReference>
<proteinExistence type="predicted"/>
<protein>
    <submittedName>
        <fullName evidence="1">CLUMA_CG016028, isoform A</fullName>
    </submittedName>
</protein>
<keyword evidence="2" id="KW-1185">Reference proteome</keyword>
<sequence length="72" mass="8714">MKKKLFNNNLFLLISEPVLETLPFQQKELKRRQKPKKQHQCLELHKSEKKANRTIEELCATKKKKHRQFISN</sequence>